<comment type="caution">
    <text evidence="1">The sequence shown here is derived from an EMBL/GenBank/DDBJ whole genome shotgun (WGS) entry which is preliminary data.</text>
</comment>
<proteinExistence type="predicted"/>
<evidence type="ECO:0000313" key="1">
    <source>
        <dbReference type="EMBL" id="KAJ2762847.1"/>
    </source>
</evidence>
<accession>A0ACC1JLY9</accession>
<keyword evidence="2" id="KW-1185">Reference proteome</keyword>
<dbReference type="Proteomes" id="UP001140234">
    <property type="component" value="Unassembled WGS sequence"/>
</dbReference>
<gene>
    <name evidence="1" type="ORF">IWQ57_005703</name>
</gene>
<evidence type="ECO:0000313" key="2">
    <source>
        <dbReference type="Proteomes" id="UP001140234"/>
    </source>
</evidence>
<dbReference type="EMBL" id="JANBUJ010002878">
    <property type="protein sequence ID" value="KAJ2762847.1"/>
    <property type="molecule type" value="Genomic_DNA"/>
</dbReference>
<feature type="non-terminal residue" evidence="1">
    <location>
        <position position="332"/>
    </location>
</feature>
<reference evidence="1" key="1">
    <citation type="submission" date="2022-07" db="EMBL/GenBank/DDBJ databases">
        <title>Phylogenomic reconstructions and comparative analyses of Kickxellomycotina fungi.</title>
        <authorList>
            <person name="Reynolds N.K."/>
            <person name="Stajich J.E."/>
            <person name="Barry K."/>
            <person name="Grigoriev I.V."/>
            <person name="Crous P."/>
            <person name="Smith M.E."/>
        </authorList>
    </citation>
    <scope>NUCLEOTIDE SEQUENCE</scope>
    <source>
        <strain evidence="1">CBS 109366</strain>
    </source>
</reference>
<sequence>MSSGSSHRPRQPSYHLAGGYSGDRAPQTPSPPERTLGRSQAHFSSGPVTPTMARRRTALAMLGRPAERDASPPLDGDDRPVPPPLLSRHSSGAQRHTPSSSGADSPSSLLSAFRLRSRVSSGLFRQPSTGASARSSVSINSDSMQSWTSAVSDNDRDDDGGGDGRKGPGHNSLSLAAYECHHYQQPDQDQLTPATRLRDFFYPSILSWRSSRDSDDPPHVHSPSVPVAYDMGDGPAAALQPSGARDQQLAAAAVEGSTERHPAEPARPAAQAARPRGGSQPVHLARAATVNAIRLKDRGPAAIGDAGASLPGPPVRRVSATHANPGSAPESL</sequence>
<name>A0ACC1JLY9_9FUNG</name>
<protein>
    <submittedName>
        <fullName evidence="1">Uncharacterized protein</fullName>
    </submittedName>
</protein>
<organism evidence="1 2">
    <name type="scientific">Coemansia nantahalensis</name>
    <dbReference type="NCBI Taxonomy" id="2789366"/>
    <lineage>
        <taxon>Eukaryota</taxon>
        <taxon>Fungi</taxon>
        <taxon>Fungi incertae sedis</taxon>
        <taxon>Zoopagomycota</taxon>
        <taxon>Kickxellomycotina</taxon>
        <taxon>Kickxellomycetes</taxon>
        <taxon>Kickxellales</taxon>
        <taxon>Kickxellaceae</taxon>
        <taxon>Coemansia</taxon>
    </lineage>
</organism>